<feature type="non-terminal residue" evidence="1">
    <location>
        <position position="296"/>
    </location>
</feature>
<evidence type="ECO:0000313" key="2">
    <source>
        <dbReference type="Proteomes" id="UP000762676"/>
    </source>
</evidence>
<accession>A0AAV4GWP0</accession>
<organism evidence="1 2">
    <name type="scientific">Elysia marginata</name>
    <dbReference type="NCBI Taxonomy" id="1093978"/>
    <lineage>
        <taxon>Eukaryota</taxon>
        <taxon>Metazoa</taxon>
        <taxon>Spiralia</taxon>
        <taxon>Lophotrochozoa</taxon>
        <taxon>Mollusca</taxon>
        <taxon>Gastropoda</taxon>
        <taxon>Heterobranchia</taxon>
        <taxon>Euthyneura</taxon>
        <taxon>Panpulmonata</taxon>
        <taxon>Sacoglossa</taxon>
        <taxon>Placobranchoidea</taxon>
        <taxon>Plakobranchidae</taxon>
        <taxon>Elysia</taxon>
    </lineage>
</organism>
<dbReference type="EMBL" id="BMAT01008586">
    <property type="protein sequence ID" value="GFR88941.1"/>
    <property type="molecule type" value="Genomic_DNA"/>
</dbReference>
<gene>
    <name evidence="1" type="ORF">ElyMa_004266900</name>
</gene>
<proteinExistence type="predicted"/>
<keyword evidence="2" id="KW-1185">Reference proteome</keyword>
<comment type="caution">
    <text evidence="1">The sequence shown here is derived from an EMBL/GenBank/DDBJ whole genome shotgun (WGS) entry which is preliminary data.</text>
</comment>
<protein>
    <submittedName>
        <fullName evidence="1">Uncharacterized protein</fullName>
    </submittedName>
</protein>
<dbReference type="AlphaFoldDB" id="A0AAV4GWP0"/>
<sequence length="296" mass="33115">MLNGVEFRTRHNDYSLYKPSTTSSDYHAGERIPYPDVPPAVTGTVEEQINEMREWFKAWLSGSTSPRDYRDYFKPLMCYMEGAWTSTSDGELEEPFESDRHFIDAKSWFDLQEKIRYTAYHGSKDNGENLAYLPTTIISINETTGAPSFAQFNYRIVCHPIEREVQLKWFRPAGDLHTRWDNILDKIMSEIPGKDNYGGSLTDNTFGLSTADVYTGQEADVVTDGGRNGGFTSSTAFNGIHSKTYYMTPSAFYGGGGEVNSDAADTLKAFIGVLDEDGNVRNVTASGIRIHLPAIP</sequence>
<name>A0AAV4GWP0_9GAST</name>
<reference evidence="1 2" key="1">
    <citation type="journal article" date="2021" name="Elife">
        <title>Chloroplast acquisition without the gene transfer in kleptoplastic sea slugs, Plakobranchus ocellatus.</title>
        <authorList>
            <person name="Maeda T."/>
            <person name="Takahashi S."/>
            <person name="Yoshida T."/>
            <person name="Shimamura S."/>
            <person name="Takaki Y."/>
            <person name="Nagai Y."/>
            <person name="Toyoda A."/>
            <person name="Suzuki Y."/>
            <person name="Arimoto A."/>
            <person name="Ishii H."/>
            <person name="Satoh N."/>
            <person name="Nishiyama T."/>
            <person name="Hasebe M."/>
            <person name="Maruyama T."/>
            <person name="Minagawa J."/>
            <person name="Obokata J."/>
            <person name="Shigenobu S."/>
        </authorList>
    </citation>
    <scope>NUCLEOTIDE SEQUENCE [LARGE SCALE GENOMIC DNA]</scope>
</reference>
<dbReference type="Proteomes" id="UP000762676">
    <property type="component" value="Unassembled WGS sequence"/>
</dbReference>
<evidence type="ECO:0000313" key="1">
    <source>
        <dbReference type="EMBL" id="GFR88941.1"/>
    </source>
</evidence>